<dbReference type="Proteomes" id="UP000054217">
    <property type="component" value="Unassembled WGS sequence"/>
</dbReference>
<name>A0A0C3NX04_PISTI</name>
<dbReference type="AlphaFoldDB" id="A0A0C3NX04"/>
<dbReference type="EMBL" id="KN832002">
    <property type="protein sequence ID" value="KIN99723.1"/>
    <property type="molecule type" value="Genomic_DNA"/>
</dbReference>
<organism evidence="1 2">
    <name type="scientific">Pisolithus tinctorius Marx 270</name>
    <dbReference type="NCBI Taxonomy" id="870435"/>
    <lineage>
        <taxon>Eukaryota</taxon>
        <taxon>Fungi</taxon>
        <taxon>Dikarya</taxon>
        <taxon>Basidiomycota</taxon>
        <taxon>Agaricomycotina</taxon>
        <taxon>Agaricomycetes</taxon>
        <taxon>Agaricomycetidae</taxon>
        <taxon>Boletales</taxon>
        <taxon>Sclerodermatineae</taxon>
        <taxon>Pisolithaceae</taxon>
        <taxon>Pisolithus</taxon>
    </lineage>
</organism>
<feature type="non-terminal residue" evidence="1">
    <location>
        <position position="1"/>
    </location>
</feature>
<evidence type="ECO:0000313" key="1">
    <source>
        <dbReference type="EMBL" id="KIN99723.1"/>
    </source>
</evidence>
<reference evidence="1 2" key="1">
    <citation type="submission" date="2014-04" db="EMBL/GenBank/DDBJ databases">
        <authorList>
            <consortium name="DOE Joint Genome Institute"/>
            <person name="Kuo A."/>
            <person name="Kohler A."/>
            <person name="Costa M.D."/>
            <person name="Nagy L.G."/>
            <person name="Floudas D."/>
            <person name="Copeland A."/>
            <person name="Barry K.W."/>
            <person name="Cichocki N."/>
            <person name="Veneault-Fourrey C."/>
            <person name="LaButti K."/>
            <person name="Lindquist E.A."/>
            <person name="Lipzen A."/>
            <person name="Lundell T."/>
            <person name="Morin E."/>
            <person name="Murat C."/>
            <person name="Sun H."/>
            <person name="Tunlid A."/>
            <person name="Henrissat B."/>
            <person name="Grigoriev I.V."/>
            <person name="Hibbett D.S."/>
            <person name="Martin F."/>
            <person name="Nordberg H.P."/>
            <person name="Cantor M.N."/>
            <person name="Hua S.X."/>
        </authorList>
    </citation>
    <scope>NUCLEOTIDE SEQUENCE [LARGE SCALE GENOMIC DNA]</scope>
    <source>
        <strain evidence="1 2">Marx 270</strain>
    </source>
</reference>
<gene>
    <name evidence="1" type="ORF">M404DRAFT_154462</name>
</gene>
<reference evidence="2" key="2">
    <citation type="submission" date="2015-01" db="EMBL/GenBank/DDBJ databases">
        <title>Evolutionary Origins and Diversification of the Mycorrhizal Mutualists.</title>
        <authorList>
            <consortium name="DOE Joint Genome Institute"/>
            <consortium name="Mycorrhizal Genomics Consortium"/>
            <person name="Kohler A."/>
            <person name="Kuo A."/>
            <person name="Nagy L.G."/>
            <person name="Floudas D."/>
            <person name="Copeland A."/>
            <person name="Barry K.W."/>
            <person name="Cichocki N."/>
            <person name="Veneault-Fourrey C."/>
            <person name="LaButti K."/>
            <person name="Lindquist E.A."/>
            <person name="Lipzen A."/>
            <person name="Lundell T."/>
            <person name="Morin E."/>
            <person name="Murat C."/>
            <person name="Riley R."/>
            <person name="Ohm R."/>
            <person name="Sun H."/>
            <person name="Tunlid A."/>
            <person name="Henrissat B."/>
            <person name="Grigoriev I.V."/>
            <person name="Hibbett D.S."/>
            <person name="Martin F."/>
        </authorList>
    </citation>
    <scope>NUCLEOTIDE SEQUENCE [LARGE SCALE GENOMIC DNA]</scope>
    <source>
        <strain evidence="2">Marx 270</strain>
    </source>
</reference>
<accession>A0A0C3NX04</accession>
<evidence type="ECO:0000313" key="2">
    <source>
        <dbReference type="Proteomes" id="UP000054217"/>
    </source>
</evidence>
<protein>
    <submittedName>
        <fullName evidence="1">Uncharacterized protein</fullName>
    </submittedName>
</protein>
<sequence>RALKVVVPGPECFKYSKQFLVVSIIIQLWGGQSPGVECDRVDLAIAAGDREDASDGIVRGIGLDGDGDPRDEMIPRSPLAGKLSQQYNDVRVIKDKLAVEVGKSEERLNVLDLARLRPITDGLDLFLGHHEASRGEVETEVFDQVRVELTFLWLCIKAVKPKLVEYLSDMLLVRLLISGVDQDVI</sequence>
<dbReference type="HOGENOM" id="CLU_090544_0_1_1"/>
<keyword evidence="2" id="KW-1185">Reference proteome</keyword>
<dbReference type="InParanoid" id="A0A0C3NX04"/>
<dbReference type="OrthoDB" id="3046524at2759"/>
<proteinExistence type="predicted"/>